<dbReference type="SUPFAM" id="SSF53187">
    <property type="entry name" value="Zn-dependent exopeptidases"/>
    <property type="match status" value="1"/>
</dbReference>
<dbReference type="GO" id="GO:0006508">
    <property type="term" value="P:proteolysis"/>
    <property type="evidence" value="ECO:0007669"/>
    <property type="project" value="UniProtKB-KW"/>
</dbReference>
<dbReference type="PANTHER" id="PTHR43270:SF4">
    <property type="entry name" value="CARNOSINE DIPEPTIDASE 2, ISOFORM A"/>
    <property type="match status" value="1"/>
</dbReference>
<protein>
    <recommendedName>
        <fullName evidence="7">Cytosolic non-specific dipeptidase</fullName>
    </recommendedName>
</protein>
<keyword evidence="1" id="KW-0645">Protease</keyword>
<gene>
    <name evidence="5" type="ORF">NQ318_004288</name>
</gene>
<dbReference type="EMBL" id="JAPWTK010000051">
    <property type="protein sequence ID" value="KAJ8953997.1"/>
    <property type="molecule type" value="Genomic_DNA"/>
</dbReference>
<name>A0AAV8YTL4_9CUCU</name>
<dbReference type="GO" id="GO:0008233">
    <property type="term" value="F:peptidase activity"/>
    <property type="evidence" value="ECO:0007669"/>
    <property type="project" value="UniProtKB-KW"/>
</dbReference>
<evidence type="ECO:0000256" key="1">
    <source>
        <dbReference type="ARBA" id="ARBA00022670"/>
    </source>
</evidence>
<feature type="region of interest" description="Disordered" evidence="4">
    <location>
        <begin position="1"/>
        <end position="30"/>
    </location>
</feature>
<evidence type="ECO:0000256" key="4">
    <source>
        <dbReference type="SAM" id="MobiDB-lite"/>
    </source>
</evidence>
<reference evidence="5" key="1">
    <citation type="journal article" date="2023" name="Insect Mol. Biol.">
        <title>Genome sequencing provides insights into the evolution of gene families encoding plant cell wall-degrading enzymes in longhorned beetles.</title>
        <authorList>
            <person name="Shin N.R."/>
            <person name="Okamura Y."/>
            <person name="Kirsch R."/>
            <person name="Pauchet Y."/>
        </authorList>
    </citation>
    <scope>NUCLEOTIDE SEQUENCE</scope>
    <source>
        <strain evidence="5">AMC_N1</strain>
    </source>
</reference>
<proteinExistence type="predicted"/>
<accession>A0AAV8YTL4</accession>
<dbReference type="AlphaFoldDB" id="A0AAV8YTL4"/>
<evidence type="ECO:0000313" key="6">
    <source>
        <dbReference type="Proteomes" id="UP001162162"/>
    </source>
</evidence>
<dbReference type="InterPro" id="IPR002933">
    <property type="entry name" value="Peptidase_M20"/>
</dbReference>
<feature type="compositionally biased region" description="Basic and acidic residues" evidence="4">
    <location>
        <begin position="1"/>
        <end position="16"/>
    </location>
</feature>
<sequence>MQDGRKQLSEHDKDVCSRAPPEVIQKLPDGSTIPLPPVLLGSLGDDPKKKTVLIYGHLDVQPAYIEDGWDSEPFVLTERDGKLYGRGSTDDKGPAFMVDGGHPWTENPSHPHYGAAIKATKYVYDVEPDLTREGGSIPVTLTIQQATGKNTILLPVGSGDDGAHSQNEKVNVRNYIEGEIAPLHIGNTYVEENKLKDTSKERQRQLDATLFHACPRIRNV</sequence>
<dbReference type="Gene3D" id="3.40.630.10">
    <property type="entry name" value="Zn peptidases"/>
    <property type="match status" value="2"/>
</dbReference>
<evidence type="ECO:0000256" key="2">
    <source>
        <dbReference type="ARBA" id="ARBA00022723"/>
    </source>
</evidence>
<dbReference type="Proteomes" id="UP001162162">
    <property type="component" value="Unassembled WGS sequence"/>
</dbReference>
<comment type="caution">
    <text evidence="5">The sequence shown here is derived from an EMBL/GenBank/DDBJ whole genome shotgun (WGS) entry which is preliminary data.</text>
</comment>
<dbReference type="PANTHER" id="PTHR43270">
    <property type="entry name" value="BETA-ALA-HIS DIPEPTIDASE"/>
    <property type="match status" value="1"/>
</dbReference>
<dbReference type="GO" id="GO:0046872">
    <property type="term" value="F:metal ion binding"/>
    <property type="evidence" value="ECO:0007669"/>
    <property type="project" value="UniProtKB-KW"/>
</dbReference>
<evidence type="ECO:0000256" key="3">
    <source>
        <dbReference type="ARBA" id="ARBA00022801"/>
    </source>
</evidence>
<evidence type="ECO:0008006" key="7">
    <source>
        <dbReference type="Google" id="ProtNLM"/>
    </source>
</evidence>
<keyword evidence="2" id="KW-0479">Metal-binding</keyword>
<evidence type="ECO:0000313" key="5">
    <source>
        <dbReference type="EMBL" id="KAJ8953997.1"/>
    </source>
</evidence>
<keyword evidence="3" id="KW-0378">Hydrolase</keyword>
<dbReference type="Pfam" id="PF01546">
    <property type="entry name" value="Peptidase_M20"/>
    <property type="match status" value="1"/>
</dbReference>
<organism evidence="5 6">
    <name type="scientific">Aromia moschata</name>
    <dbReference type="NCBI Taxonomy" id="1265417"/>
    <lineage>
        <taxon>Eukaryota</taxon>
        <taxon>Metazoa</taxon>
        <taxon>Ecdysozoa</taxon>
        <taxon>Arthropoda</taxon>
        <taxon>Hexapoda</taxon>
        <taxon>Insecta</taxon>
        <taxon>Pterygota</taxon>
        <taxon>Neoptera</taxon>
        <taxon>Endopterygota</taxon>
        <taxon>Coleoptera</taxon>
        <taxon>Polyphaga</taxon>
        <taxon>Cucujiformia</taxon>
        <taxon>Chrysomeloidea</taxon>
        <taxon>Cerambycidae</taxon>
        <taxon>Cerambycinae</taxon>
        <taxon>Callichromatini</taxon>
        <taxon>Aromia</taxon>
    </lineage>
</organism>
<keyword evidence="6" id="KW-1185">Reference proteome</keyword>
<dbReference type="InterPro" id="IPR051458">
    <property type="entry name" value="Cyt/Met_Dipeptidase"/>
</dbReference>